<dbReference type="Proteomes" id="UP001591681">
    <property type="component" value="Unassembled WGS sequence"/>
</dbReference>
<dbReference type="SUPFAM" id="SSF47459">
    <property type="entry name" value="HLH, helix-loop-helix DNA-binding domain"/>
    <property type="match status" value="1"/>
</dbReference>
<accession>A0ABD1JWS0</accession>
<protein>
    <recommendedName>
        <fullName evidence="3">BHLH domain-containing protein</fullName>
    </recommendedName>
</protein>
<gene>
    <name evidence="1" type="ORF">ACEWY4_013552</name>
</gene>
<dbReference type="EMBL" id="JBHFQA010000011">
    <property type="protein sequence ID" value="KAL2091289.1"/>
    <property type="molecule type" value="Genomic_DNA"/>
</dbReference>
<dbReference type="Gene3D" id="4.10.280.10">
    <property type="entry name" value="Helix-loop-helix DNA-binding domain"/>
    <property type="match status" value="1"/>
</dbReference>
<comment type="caution">
    <text evidence="1">The sequence shown here is derived from an EMBL/GenBank/DDBJ whole genome shotgun (WGS) entry which is preliminary data.</text>
</comment>
<evidence type="ECO:0000313" key="1">
    <source>
        <dbReference type="EMBL" id="KAL2091289.1"/>
    </source>
</evidence>
<proteinExistence type="predicted"/>
<evidence type="ECO:0008006" key="3">
    <source>
        <dbReference type="Google" id="ProtNLM"/>
    </source>
</evidence>
<dbReference type="AlphaFoldDB" id="A0ABD1JWS0"/>
<keyword evidence="2" id="KW-1185">Reference proteome</keyword>
<reference evidence="1 2" key="1">
    <citation type="submission" date="2024-09" db="EMBL/GenBank/DDBJ databases">
        <title>A chromosome-level genome assembly of Gray's grenadier anchovy, Coilia grayii.</title>
        <authorList>
            <person name="Fu Z."/>
        </authorList>
    </citation>
    <scope>NUCLEOTIDE SEQUENCE [LARGE SCALE GENOMIC DNA]</scope>
    <source>
        <strain evidence="1">G4</strain>
        <tissue evidence="1">Muscle</tissue>
    </source>
</reference>
<name>A0ABD1JWS0_9TELE</name>
<organism evidence="1 2">
    <name type="scientific">Coilia grayii</name>
    <name type="common">Gray's grenadier anchovy</name>
    <dbReference type="NCBI Taxonomy" id="363190"/>
    <lineage>
        <taxon>Eukaryota</taxon>
        <taxon>Metazoa</taxon>
        <taxon>Chordata</taxon>
        <taxon>Craniata</taxon>
        <taxon>Vertebrata</taxon>
        <taxon>Euteleostomi</taxon>
        <taxon>Actinopterygii</taxon>
        <taxon>Neopterygii</taxon>
        <taxon>Teleostei</taxon>
        <taxon>Clupei</taxon>
        <taxon>Clupeiformes</taxon>
        <taxon>Clupeoidei</taxon>
        <taxon>Engraulidae</taxon>
        <taxon>Coilinae</taxon>
        <taxon>Coilia</taxon>
    </lineage>
</organism>
<sequence length="174" mass="19495">MTDPSIRQQIRSPLRIQKPIVEKLRRDRINNSIVEIKALLSPQLLNQQPDSNAASQGFSRCAEEVNHSLFKDLKTQSHGKLLTQLQTLQPPSDDCRREMLRCQLSSPVLGLKLCAAALILPNESPDKLYVINKVHRAPTTLLVVDGNPFGDCIITLRMDGVSIANPDDIYIYII</sequence>
<evidence type="ECO:0000313" key="2">
    <source>
        <dbReference type="Proteomes" id="UP001591681"/>
    </source>
</evidence>
<dbReference type="InterPro" id="IPR036638">
    <property type="entry name" value="HLH_DNA-bd_sf"/>
</dbReference>